<dbReference type="Pfam" id="PF01814">
    <property type="entry name" value="Hemerythrin"/>
    <property type="match status" value="1"/>
</dbReference>
<name>A0ABX7BWN8_9HYPH</name>
<evidence type="ECO:0000313" key="2">
    <source>
        <dbReference type="EMBL" id="QQR36201.1"/>
    </source>
</evidence>
<organism evidence="2 3">
    <name type="scientific">Devosia oryziradicis</name>
    <dbReference type="NCBI Taxonomy" id="2801335"/>
    <lineage>
        <taxon>Bacteria</taxon>
        <taxon>Pseudomonadati</taxon>
        <taxon>Pseudomonadota</taxon>
        <taxon>Alphaproteobacteria</taxon>
        <taxon>Hyphomicrobiales</taxon>
        <taxon>Devosiaceae</taxon>
        <taxon>Devosia</taxon>
    </lineage>
</organism>
<dbReference type="RefSeq" id="WP_201657314.1">
    <property type="nucleotide sequence ID" value="NZ_CP068047.1"/>
</dbReference>
<feature type="domain" description="Hemerythrin-like" evidence="1">
    <location>
        <begin position="10"/>
        <end position="145"/>
    </location>
</feature>
<sequence length="150" mass="16486">MLDAMSGSALREIVAGHREQIGLCKTLELIADALPDNIDPALCRSAAGAIHRVMTRIVAVEEKALTDDLAQRGPARVLDLSATIERLLRENAEDLCYAEELQETLRELGDGRRSVSADAIGYMLRGFFESRRRRIALEREILTAMAAPAP</sequence>
<proteinExistence type="predicted"/>
<dbReference type="Proteomes" id="UP000595460">
    <property type="component" value="Chromosome"/>
</dbReference>
<reference evidence="2 3" key="1">
    <citation type="submission" date="2021-01" db="EMBL/GenBank/DDBJ databases">
        <title>Genome seq and assembly of Devosia sp. G19.</title>
        <authorList>
            <person name="Chhetri G."/>
        </authorList>
    </citation>
    <scope>NUCLEOTIDE SEQUENCE [LARGE SCALE GENOMIC DNA]</scope>
    <source>
        <strain evidence="2 3">G19</strain>
    </source>
</reference>
<dbReference type="EMBL" id="CP068047">
    <property type="protein sequence ID" value="QQR36201.1"/>
    <property type="molecule type" value="Genomic_DNA"/>
</dbReference>
<evidence type="ECO:0000259" key="1">
    <source>
        <dbReference type="Pfam" id="PF01814"/>
    </source>
</evidence>
<dbReference type="InterPro" id="IPR012312">
    <property type="entry name" value="Hemerythrin-like"/>
</dbReference>
<gene>
    <name evidence="2" type="ORF">JI749_00725</name>
</gene>
<dbReference type="Gene3D" id="1.20.120.520">
    <property type="entry name" value="nmb1532 protein domain like"/>
    <property type="match status" value="1"/>
</dbReference>
<protein>
    <submittedName>
        <fullName evidence="2">Hemerythrin domain-containing protein</fullName>
    </submittedName>
</protein>
<keyword evidence="3" id="KW-1185">Reference proteome</keyword>
<evidence type="ECO:0000313" key="3">
    <source>
        <dbReference type="Proteomes" id="UP000595460"/>
    </source>
</evidence>
<accession>A0ABX7BWN8</accession>